<reference evidence="8" key="1">
    <citation type="submission" date="2023-02" db="EMBL/GenBank/DDBJ databases">
        <title>Kitasatospora phosalacinea NBRC 14362.</title>
        <authorList>
            <person name="Ichikawa N."/>
            <person name="Sato H."/>
            <person name="Tonouchi N."/>
        </authorList>
    </citation>
    <scope>NUCLEOTIDE SEQUENCE</scope>
    <source>
        <strain evidence="8">NBRC 14362</strain>
    </source>
</reference>
<keyword evidence="2 6" id="KW-0288">FMN</keyword>
<dbReference type="GO" id="GO:0009055">
    <property type="term" value="F:electron transfer activity"/>
    <property type="evidence" value="ECO:0007669"/>
    <property type="project" value="UniProtKB-UniRule"/>
</dbReference>
<feature type="binding site" evidence="6">
    <location>
        <begin position="16"/>
        <end position="18"/>
    </location>
    <ligand>
        <name>FMN</name>
        <dbReference type="ChEBI" id="CHEBI:58210"/>
    </ligand>
</feature>
<dbReference type="InterPro" id="IPR050104">
    <property type="entry name" value="FMN-dep_NADH:Q_OxRdtase_AzoR1"/>
</dbReference>
<dbReference type="HAMAP" id="MF_01216">
    <property type="entry name" value="Azoreductase_type1"/>
    <property type="match status" value="1"/>
</dbReference>
<dbReference type="RefSeq" id="WP_033254143.1">
    <property type="nucleotide sequence ID" value="NZ_BSRX01000011.1"/>
</dbReference>
<organism evidence="8 9">
    <name type="scientific">Kitasatospora phosalacinea</name>
    <dbReference type="NCBI Taxonomy" id="2065"/>
    <lineage>
        <taxon>Bacteria</taxon>
        <taxon>Bacillati</taxon>
        <taxon>Actinomycetota</taxon>
        <taxon>Actinomycetes</taxon>
        <taxon>Kitasatosporales</taxon>
        <taxon>Streptomycetaceae</taxon>
        <taxon>Kitasatospora</taxon>
    </lineage>
</organism>
<dbReference type="GO" id="GO:0016652">
    <property type="term" value="F:oxidoreductase activity, acting on NAD(P)H as acceptor"/>
    <property type="evidence" value="ECO:0007669"/>
    <property type="project" value="UniProtKB-UniRule"/>
</dbReference>
<dbReference type="Gene3D" id="3.40.50.360">
    <property type="match status" value="1"/>
</dbReference>
<keyword evidence="3 6" id="KW-0560">Oxidoreductase</keyword>
<sequence>MSYLLHIDSSAMSTGSVSRQVAETFLTTWQQEHPAGRVVHRDLGAAPVPHLSADGITARFVDPAARTPAQAEAMALQEELVDELLGAGAYLFTVPMYNMSIPSTFKAWLDQIMISGRTIGTKDLPTAGRPAVVVASRGGAYGEGTPRAGWDHAVPFLTTALGGMLGLEVEFVVPELTMAARNPAMAELRPAADASRARAHEEAGLHAQKIAARLLEV</sequence>
<dbReference type="SUPFAM" id="SSF52218">
    <property type="entry name" value="Flavoproteins"/>
    <property type="match status" value="1"/>
</dbReference>
<evidence type="ECO:0000256" key="2">
    <source>
        <dbReference type="ARBA" id="ARBA00022643"/>
    </source>
</evidence>
<dbReference type="GO" id="GO:0016655">
    <property type="term" value="F:oxidoreductase activity, acting on NAD(P)H, quinone or similar compound as acceptor"/>
    <property type="evidence" value="ECO:0007669"/>
    <property type="project" value="InterPro"/>
</dbReference>
<name>A0A9W6PE94_9ACTN</name>
<comment type="function">
    <text evidence="6">Quinone reductase that provides resistance to thiol-specific stress caused by electrophilic quinones.</text>
</comment>
<comment type="caution">
    <text evidence="6">Lacks conserved residue(s) required for the propagation of feature annotation.</text>
</comment>
<evidence type="ECO:0000256" key="5">
    <source>
        <dbReference type="ARBA" id="ARBA00048542"/>
    </source>
</evidence>
<dbReference type="InterPro" id="IPR029039">
    <property type="entry name" value="Flavoprotein-like_sf"/>
</dbReference>
<comment type="catalytic activity">
    <reaction evidence="5">
        <text>N,N-dimethyl-1,4-phenylenediamine + anthranilate + 2 NAD(+) = 2-(4-dimethylaminophenyl)diazenylbenzoate + 2 NADH + 2 H(+)</text>
        <dbReference type="Rhea" id="RHEA:55872"/>
        <dbReference type="ChEBI" id="CHEBI:15378"/>
        <dbReference type="ChEBI" id="CHEBI:15783"/>
        <dbReference type="ChEBI" id="CHEBI:16567"/>
        <dbReference type="ChEBI" id="CHEBI:57540"/>
        <dbReference type="ChEBI" id="CHEBI:57945"/>
        <dbReference type="ChEBI" id="CHEBI:71579"/>
        <dbReference type="EC" id="1.7.1.17"/>
    </reaction>
    <physiologicalReaction direction="right-to-left" evidence="5">
        <dbReference type="Rhea" id="RHEA:55874"/>
    </physiologicalReaction>
</comment>
<evidence type="ECO:0000256" key="3">
    <source>
        <dbReference type="ARBA" id="ARBA00023002"/>
    </source>
</evidence>
<comment type="cofactor">
    <cofactor evidence="6">
        <name>FMN</name>
        <dbReference type="ChEBI" id="CHEBI:58210"/>
    </cofactor>
    <text evidence="6">Binds 1 FMN per subunit.</text>
</comment>
<dbReference type="PANTHER" id="PTHR43741">
    <property type="entry name" value="FMN-DEPENDENT NADH-AZOREDUCTASE 1"/>
    <property type="match status" value="1"/>
</dbReference>
<comment type="catalytic activity">
    <reaction evidence="6">
        <text>2 a quinone + NADH + H(+) = 2 a 1,4-benzosemiquinone + NAD(+)</text>
        <dbReference type="Rhea" id="RHEA:65952"/>
        <dbReference type="ChEBI" id="CHEBI:15378"/>
        <dbReference type="ChEBI" id="CHEBI:57540"/>
        <dbReference type="ChEBI" id="CHEBI:57945"/>
        <dbReference type="ChEBI" id="CHEBI:132124"/>
        <dbReference type="ChEBI" id="CHEBI:134225"/>
    </reaction>
</comment>
<dbReference type="PANTHER" id="PTHR43741:SF4">
    <property type="entry name" value="FMN-DEPENDENT NADH:QUINONE OXIDOREDUCTASE"/>
    <property type="match status" value="1"/>
</dbReference>
<evidence type="ECO:0000259" key="7">
    <source>
        <dbReference type="Pfam" id="PF02525"/>
    </source>
</evidence>
<dbReference type="Proteomes" id="UP001165143">
    <property type="component" value="Unassembled WGS sequence"/>
</dbReference>
<evidence type="ECO:0000256" key="6">
    <source>
        <dbReference type="HAMAP-Rule" id="MF_01216"/>
    </source>
</evidence>
<dbReference type="GO" id="GO:0010181">
    <property type="term" value="F:FMN binding"/>
    <property type="evidence" value="ECO:0007669"/>
    <property type="project" value="UniProtKB-UniRule"/>
</dbReference>
<evidence type="ECO:0000256" key="4">
    <source>
        <dbReference type="ARBA" id="ARBA00023027"/>
    </source>
</evidence>
<comment type="similarity">
    <text evidence="6">Belongs to the azoreductase type 1 family.</text>
</comment>
<accession>A0A9W6PE94</accession>
<dbReference type="Pfam" id="PF02525">
    <property type="entry name" value="Flavodoxin_2"/>
    <property type="match status" value="1"/>
</dbReference>
<evidence type="ECO:0000313" key="8">
    <source>
        <dbReference type="EMBL" id="GLW54339.1"/>
    </source>
</evidence>
<dbReference type="OrthoDB" id="9805013at2"/>
<feature type="binding site" evidence="6">
    <location>
        <begin position="136"/>
        <end position="139"/>
    </location>
    <ligand>
        <name>FMN</name>
        <dbReference type="ChEBI" id="CHEBI:58210"/>
    </ligand>
</feature>
<proteinExistence type="inferred from homology"/>
<feature type="binding site" evidence="6">
    <location>
        <position position="10"/>
    </location>
    <ligand>
        <name>FMN</name>
        <dbReference type="ChEBI" id="CHEBI:58210"/>
    </ligand>
</feature>
<dbReference type="AlphaFoldDB" id="A0A9W6PE94"/>
<protein>
    <recommendedName>
        <fullName evidence="6">FMN dependent NADH:quinone oxidoreductase</fullName>
        <ecNumber evidence="6">1.6.5.-</ecNumber>
    </recommendedName>
    <alternativeName>
        <fullName evidence="6">Azo-dye reductase</fullName>
    </alternativeName>
    <alternativeName>
        <fullName evidence="6">FMN-dependent NADH-azo compound oxidoreductase</fullName>
    </alternativeName>
    <alternativeName>
        <fullName evidence="6">FMN-dependent NADH-azoreductase</fullName>
        <ecNumber evidence="6">1.7.1.17</ecNumber>
    </alternativeName>
</protein>
<dbReference type="InterPro" id="IPR023048">
    <property type="entry name" value="NADH:quinone_OxRdtase_FMN_depd"/>
</dbReference>
<dbReference type="EC" id="1.7.1.17" evidence="6"/>
<gene>
    <name evidence="6 8" type="primary">azoR</name>
    <name evidence="8" type="ORF">Kpho01_23500</name>
</gene>
<comment type="subunit">
    <text evidence="6">Homodimer.</text>
</comment>
<keyword evidence="4 6" id="KW-0520">NAD</keyword>
<dbReference type="EMBL" id="BSRX01000011">
    <property type="protein sequence ID" value="GLW54339.1"/>
    <property type="molecule type" value="Genomic_DNA"/>
</dbReference>
<evidence type="ECO:0000313" key="9">
    <source>
        <dbReference type="Proteomes" id="UP001165143"/>
    </source>
</evidence>
<dbReference type="EC" id="1.6.5.-" evidence="6"/>
<comment type="caution">
    <text evidence="8">The sequence shown here is derived from an EMBL/GenBank/DDBJ whole genome shotgun (WGS) entry which is preliminary data.</text>
</comment>
<keyword evidence="1 6" id="KW-0285">Flavoprotein</keyword>
<feature type="domain" description="Flavodoxin-like fold" evidence="7">
    <location>
        <begin position="4"/>
        <end position="175"/>
    </location>
</feature>
<comment type="function">
    <text evidence="6">Also exhibits azoreductase activity. Catalyzes the reductive cleavage of the azo bond in aromatic azo compounds to the corresponding amines.</text>
</comment>
<dbReference type="InterPro" id="IPR003680">
    <property type="entry name" value="Flavodoxin_fold"/>
</dbReference>
<evidence type="ECO:0000256" key="1">
    <source>
        <dbReference type="ARBA" id="ARBA00022630"/>
    </source>
</evidence>